<dbReference type="InterPro" id="IPR023346">
    <property type="entry name" value="Lysozyme-like_dom_sf"/>
</dbReference>
<feature type="domain" description="Transglycosylase SLT" evidence="3">
    <location>
        <begin position="49"/>
        <end position="145"/>
    </location>
</feature>
<organism evidence="4 5">
    <name type="scientific">Asticcacaulis taihuensis</name>
    <dbReference type="NCBI Taxonomy" id="260084"/>
    <lineage>
        <taxon>Bacteria</taxon>
        <taxon>Pseudomonadati</taxon>
        <taxon>Pseudomonadota</taxon>
        <taxon>Alphaproteobacteria</taxon>
        <taxon>Caulobacterales</taxon>
        <taxon>Caulobacteraceae</taxon>
        <taxon>Asticcacaulis</taxon>
    </lineage>
</organism>
<evidence type="ECO:0000313" key="4">
    <source>
        <dbReference type="EMBL" id="SCW35866.1"/>
    </source>
</evidence>
<evidence type="ECO:0000256" key="2">
    <source>
        <dbReference type="ARBA" id="ARBA00009387"/>
    </source>
</evidence>
<evidence type="ECO:0000259" key="3">
    <source>
        <dbReference type="Pfam" id="PF01464"/>
    </source>
</evidence>
<dbReference type="AlphaFoldDB" id="A0A1G4PUC5"/>
<comment type="similarity">
    <text evidence="2">Belongs to the virb1 family.</text>
</comment>
<dbReference type="InterPro" id="IPR008258">
    <property type="entry name" value="Transglycosylase_SLT_dom_1"/>
</dbReference>
<protein>
    <submittedName>
        <fullName evidence="4">Transglycosylase SLT domain-containing protein</fullName>
    </submittedName>
</protein>
<proteinExistence type="inferred from homology"/>
<dbReference type="Proteomes" id="UP000199150">
    <property type="component" value="Unassembled WGS sequence"/>
</dbReference>
<dbReference type="Gene3D" id="1.10.530.10">
    <property type="match status" value="1"/>
</dbReference>
<reference evidence="5" key="1">
    <citation type="submission" date="2016-10" db="EMBL/GenBank/DDBJ databases">
        <authorList>
            <person name="Varghese N."/>
            <person name="Submissions S."/>
        </authorList>
    </citation>
    <scope>NUCLEOTIDE SEQUENCE [LARGE SCALE GENOMIC DNA]</scope>
    <source>
        <strain evidence="5">CGMCC 1.3431</strain>
    </source>
</reference>
<keyword evidence="5" id="KW-1185">Reference proteome</keyword>
<name>A0A1G4PUC5_9CAUL</name>
<dbReference type="EMBL" id="FMTS01000001">
    <property type="protein sequence ID" value="SCW35866.1"/>
    <property type="molecule type" value="Genomic_DNA"/>
</dbReference>
<sequence>MNRRHVLAGLTTTMVMDVLAPSVDAKEAHAAGESHTASVLRWRPEVAVASLRFGVPIPWIEAVMAAECAGQTTRAGRPIISVKGAMGLMQLMPATYDDMRRTYGLGPDPYWPSDNILAGTAYLRLTYDRFGFPGLFAAYNCGPDRYALSLTGTPLPAETRTYLTTVLRYLGETPPPADRLFVELDGRGGSDREIPPLPTVFVPIDQN</sequence>
<comment type="similarity">
    <text evidence="1">Belongs to the transglycosylase Slt family.</text>
</comment>
<evidence type="ECO:0000313" key="5">
    <source>
        <dbReference type="Proteomes" id="UP000199150"/>
    </source>
</evidence>
<dbReference type="CDD" id="cd00254">
    <property type="entry name" value="LT-like"/>
    <property type="match status" value="1"/>
</dbReference>
<evidence type="ECO:0000256" key="1">
    <source>
        <dbReference type="ARBA" id="ARBA00007734"/>
    </source>
</evidence>
<dbReference type="SUPFAM" id="SSF53955">
    <property type="entry name" value="Lysozyme-like"/>
    <property type="match status" value="1"/>
</dbReference>
<gene>
    <name evidence="4" type="ORF">SAMN02927928_0670</name>
</gene>
<dbReference type="STRING" id="260084.SAMN02927928_0670"/>
<dbReference type="PANTHER" id="PTHR37423:SF2">
    <property type="entry name" value="MEMBRANE-BOUND LYTIC MUREIN TRANSGLYCOSYLASE C"/>
    <property type="match status" value="1"/>
</dbReference>
<dbReference type="PANTHER" id="PTHR37423">
    <property type="entry name" value="SOLUBLE LYTIC MUREIN TRANSGLYCOSYLASE-RELATED"/>
    <property type="match status" value="1"/>
</dbReference>
<dbReference type="Pfam" id="PF01464">
    <property type="entry name" value="SLT"/>
    <property type="match status" value="1"/>
</dbReference>
<accession>A0A1G4PUC5</accession>